<proteinExistence type="predicted"/>
<dbReference type="Proteomes" id="UP000464657">
    <property type="component" value="Chromosome"/>
</dbReference>
<dbReference type="KEGG" id="kan:IMCC3317_41180"/>
<accession>A0A7L4ZSJ6</accession>
<organism evidence="1 2">
    <name type="scientific">Kordia antarctica</name>
    <dbReference type="NCBI Taxonomy" id="1218801"/>
    <lineage>
        <taxon>Bacteria</taxon>
        <taxon>Pseudomonadati</taxon>
        <taxon>Bacteroidota</taxon>
        <taxon>Flavobacteriia</taxon>
        <taxon>Flavobacteriales</taxon>
        <taxon>Flavobacteriaceae</taxon>
        <taxon>Kordia</taxon>
    </lineage>
</organism>
<evidence type="ECO:0000313" key="2">
    <source>
        <dbReference type="Proteomes" id="UP000464657"/>
    </source>
</evidence>
<evidence type="ECO:0000313" key="1">
    <source>
        <dbReference type="EMBL" id="QHI38724.1"/>
    </source>
</evidence>
<sequence>MSKKRIKKIIATHIKNKNYVKISRGFKNDVFSATTGYILTCSNDFILIAENDEFRFIGFNCIPIKVITNIRCNKNDEYYGMVFEKEFPKKFKKITKKDNIIDITSFETIFKNLLAKKECVIVECERKKHNYFSIGSIQKISSKNVTIEYFNAQGFLEEPNKSNFKQITKITYQDNYSNTFKKYIRS</sequence>
<dbReference type="OrthoDB" id="7173027at2"/>
<keyword evidence="2" id="KW-1185">Reference proteome</keyword>
<dbReference type="RefSeq" id="WP_160131260.1">
    <property type="nucleotide sequence ID" value="NZ_CP019288.1"/>
</dbReference>
<protein>
    <submittedName>
        <fullName evidence="1">Uncharacterized protein</fullName>
    </submittedName>
</protein>
<gene>
    <name evidence="1" type="ORF">IMCC3317_41180</name>
</gene>
<reference evidence="1 2" key="1">
    <citation type="journal article" date="2013" name="Int. J. Syst. Evol. Microbiol.">
        <title>Kordia antarctica sp. nov., isolated from Antarctic seawater.</title>
        <authorList>
            <person name="Baek K."/>
            <person name="Choi A."/>
            <person name="Kang I."/>
            <person name="Lee K."/>
            <person name="Cho J.C."/>
        </authorList>
    </citation>
    <scope>NUCLEOTIDE SEQUENCE [LARGE SCALE GENOMIC DNA]</scope>
    <source>
        <strain evidence="1 2">IMCC3317</strain>
    </source>
</reference>
<name>A0A7L4ZSJ6_9FLAO</name>
<dbReference type="AlphaFoldDB" id="A0A7L4ZSJ6"/>
<dbReference type="EMBL" id="CP019288">
    <property type="protein sequence ID" value="QHI38724.1"/>
    <property type="molecule type" value="Genomic_DNA"/>
</dbReference>